<evidence type="ECO:0000313" key="9">
    <source>
        <dbReference type="Proteomes" id="UP000632377"/>
    </source>
</evidence>
<feature type="domain" description="Enoyl reductase (ER)" evidence="7">
    <location>
        <begin position="10"/>
        <end position="350"/>
    </location>
</feature>
<dbReference type="PANTHER" id="PTHR42813:SF4">
    <property type="entry name" value="NADP-DEPENDENT ISOPROPANOL DEHYDROGENASE"/>
    <property type="match status" value="1"/>
</dbReference>
<accession>A0ABS1TAM5</accession>
<dbReference type="InterPro" id="IPR002328">
    <property type="entry name" value="ADH_Zn_CS"/>
</dbReference>
<dbReference type="Gene3D" id="3.90.180.10">
    <property type="entry name" value="Medium-chain alcohol dehydrogenases, catalytic domain"/>
    <property type="match status" value="1"/>
</dbReference>
<evidence type="ECO:0000256" key="3">
    <source>
        <dbReference type="ARBA" id="ARBA00022723"/>
    </source>
</evidence>
<dbReference type="InterPro" id="IPR036291">
    <property type="entry name" value="NAD(P)-bd_dom_sf"/>
</dbReference>
<keyword evidence="3 6" id="KW-0479">Metal-binding</keyword>
<organism evidence="8 9">
    <name type="scientific">Clostridium rhizosphaerae</name>
    <dbReference type="NCBI Taxonomy" id="2803861"/>
    <lineage>
        <taxon>Bacteria</taxon>
        <taxon>Bacillati</taxon>
        <taxon>Bacillota</taxon>
        <taxon>Clostridia</taxon>
        <taxon>Eubacteriales</taxon>
        <taxon>Clostridiaceae</taxon>
        <taxon>Clostridium</taxon>
    </lineage>
</organism>
<evidence type="ECO:0000256" key="5">
    <source>
        <dbReference type="ARBA" id="ARBA00023002"/>
    </source>
</evidence>
<keyword evidence="4 6" id="KW-0862">Zinc</keyword>
<evidence type="ECO:0000256" key="6">
    <source>
        <dbReference type="RuleBase" id="RU361277"/>
    </source>
</evidence>
<dbReference type="InterPro" id="IPR013154">
    <property type="entry name" value="ADH-like_N"/>
</dbReference>
<name>A0ABS1TAM5_9CLOT</name>
<dbReference type="Pfam" id="PF00107">
    <property type="entry name" value="ADH_zinc_N"/>
    <property type="match status" value="1"/>
</dbReference>
<evidence type="ECO:0000259" key="7">
    <source>
        <dbReference type="SMART" id="SM00829"/>
    </source>
</evidence>
<dbReference type="InterPro" id="IPR020843">
    <property type="entry name" value="ER"/>
</dbReference>
<dbReference type="Pfam" id="PF08240">
    <property type="entry name" value="ADH_N"/>
    <property type="match status" value="1"/>
</dbReference>
<dbReference type="Proteomes" id="UP000632377">
    <property type="component" value="Unassembled WGS sequence"/>
</dbReference>
<sequence>MKALGLIKPNLVAWIEKERPIAGPYDAIIRPIAIAPCSSDVHTAFEGGAEKPSGFVLGHEAVGEVVEVGELVNEFKVGDKVVVPAGTPNWRARGIQEHNFKHAGGPFSGLELSGSRDGVFAELFMVNDADNNLALMPEDISIEDALMTVDMVTTGFSGAELADIKFGDTVCVIGIGPVGLMAVAGAKLRGAARIFAVGTRPDCVTLAKEYGATDIISYKDGNIAKQVLELTSGRGTDATIIAGGNAETFALAVAMTRFGGGNIANINYFTGSDYLPIPTLAFGRGMAGKTIKGDLCEGGRVRIERLLNMIRYGRIQPGKMVTHKFYGFDKLEEAFYLMRDKPKDLIKTVVYIDWNKEK</sequence>
<dbReference type="SUPFAM" id="SSF50129">
    <property type="entry name" value="GroES-like"/>
    <property type="match status" value="1"/>
</dbReference>
<evidence type="ECO:0000313" key="8">
    <source>
        <dbReference type="EMBL" id="MBL4935691.1"/>
    </source>
</evidence>
<comment type="caution">
    <text evidence="8">The sequence shown here is derived from an EMBL/GenBank/DDBJ whole genome shotgun (WGS) entry which is preliminary data.</text>
</comment>
<dbReference type="PANTHER" id="PTHR42813">
    <property type="entry name" value="ZINC-TYPE ALCOHOL DEHYDROGENASE-LIKE"/>
    <property type="match status" value="1"/>
</dbReference>
<dbReference type="SMART" id="SM00829">
    <property type="entry name" value="PKS_ER"/>
    <property type="match status" value="1"/>
</dbReference>
<dbReference type="InterPro" id="IPR011032">
    <property type="entry name" value="GroES-like_sf"/>
</dbReference>
<dbReference type="RefSeq" id="WP_202748284.1">
    <property type="nucleotide sequence ID" value="NZ_JAESWC010000002.1"/>
</dbReference>
<reference evidence="8 9" key="1">
    <citation type="submission" date="2021-01" db="EMBL/GenBank/DDBJ databases">
        <title>Genome public.</title>
        <authorList>
            <person name="Liu C."/>
            <person name="Sun Q."/>
        </authorList>
    </citation>
    <scope>NUCLEOTIDE SEQUENCE [LARGE SCALE GENOMIC DNA]</scope>
    <source>
        <strain evidence="8 9">YIM B02515</strain>
    </source>
</reference>
<dbReference type="InterPro" id="IPR013149">
    <property type="entry name" value="ADH-like_C"/>
</dbReference>
<gene>
    <name evidence="8" type="ORF">JK636_07960</name>
</gene>
<keyword evidence="9" id="KW-1185">Reference proteome</keyword>
<evidence type="ECO:0000256" key="1">
    <source>
        <dbReference type="ARBA" id="ARBA00001947"/>
    </source>
</evidence>
<dbReference type="EMBL" id="JAESWC010000002">
    <property type="protein sequence ID" value="MBL4935691.1"/>
    <property type="molecule type" value="Genomic_DNA"/>
</dbReference>
<evidence type="ECO:0000256" key="2">
    <source>
        <dbReference type="ARBA" id="ARBA00008072"/>
    </source>
</evidence>
<dbReference type="SUPFAM" id="SSF51735">
    <property type="entry name" value="NAD(P)-binding Rossmann-fold domains"/>
    <property type="match status" value="1"/>
</dbReference>
<protein>
    <submittedName>
        <fullName evidence="8">NAD(P)-dependent alcohol dehydrogenase</fullName>
    </submittedName>
</protein>
<comment type="cofactor">
    <cofactor evidence="1 6">
        <name>Zn(2+)</name>
        <dbReference type="ChEBI" id="CHEBI:29105"/>
    </cofactor>
</comment>
<evidence type="ECO:0000256" key="4">
    <source>
        <dbReference type="ARBA" id="ARBA00022833"/>
    </source>
</evidence>
<dbReference type="Gene3D" id="3.40.50.720">
    <property type="entry name" value="NAD(P)-binding Rossmann-like Domain"/>
    <property type="match status" value="1"/>
</dbReference>
<comment type="similarity">
    <text evidence="2 6">Belongs to the zinc-containing alcohol dehydrogenase family.</text>
</comment>
<proteinExistence type="inferred from homology"/>
<dbReference type="PROSITE" id="PS00059">
    <property type="entry name" value="ADH_ZINC"/>
    <property type="match status" value="1"/>
</dbReference>
<dbReference type="CDD" id="cd08285">
    <property type="entry name" value="NADP_ADH"/>
    <property type="match status" value="1"/>
</dbReference>
<keyword evidence="5" id="KW-0560">Oxidoreductase</keyword>